<dbReference type="PROSITE" id="PS51462">
    <property type="entry name" value="NUDIX"/>
    <property type="match status" value="1"/>
</dbReference>
<dbReference type="CDD" id="cd18870">
    <property type="entry name" value="NUDIX_AcylCoAdiphos_Nudt19"/>
    <property type="match status" value="1"/>
</dbReference>
<keyword evidence="9" id="KW-1185">Reference proteome</keyword>
<dbReference type="InterPro" id="IPR000086">
    <property type="entry name" value="NUDIX_hydrolase_dom"/>
</dbReference>
<keyword evidence="5" id="KW-0378">Hydrolase</keyword>
<dbReference type="InterPro" id="IPR015797">
    <property type="entry name" value="NUDIX_hydrolase-like_dom_sf"/>
</dbReference>
<accession>A0A7D9EG13</accession>
<evidence type="ECO:0000256" key="7">
    <source>
        <dbReference type="ARBA" id="ARBA00023211"/>
    </source>
</evidence>
<dbReference type="EMBL" id="CACRXK020006073">
    <property type="protein sequence ID" value="CAB4008271.1"/>
    <property type="molecule type" value="Genomic_DNA"/>
</dbReference>
<comment type="caution">
    <text evidence="8">The sequence shown here is derived from an EMBL/GenBank/DDBJ whole genome shotgun (WGS) entry which is preliminary data.</text>
</comment>
<evidence type="ECO:0000256" key="5">
    <source>
        <dbReference type="ARBA" id="ARBA00022801"/>
    </source>
</evidence>
<keyword evidence="7" id="KW-0464">Manganese</keyword>
<keyword evidence="4" id="KW-0479">Metal-binding</keyword>
<dbReference type="PANTHER" id="PTHR12318">
    <property type="entry name" value="TESTOSTERONE-REGULATED PROTEIN RP2"/>
    <property type="match status" value="1"/>
</dbReference>
<organism evidence="8 9">
    <name type="scientific">Paramuricea clavata</name>
    <name type="common">Red gorgonian</name>
    <name type="synonym">Violescent sea-whip</name>
    <dbReference type="NCBI Taxonomy" id="317549"/>
    <lineage>
        <taxon>Eukaryota</taxon>
        <taxon>Metazoa</taxon>
        <taxon>Cnidaria</taxon>
        <taxon>Anthozoa</taxon>
        <taxon>Octocorallia</taxon>
        <taxon>Malacalcyonacea</taxon>
        <taxon>Plexauridae</taxon>
        <taxon>Paramuricea</taxon>
    </lineage>
</organism>
<protein>
    <submittedName>
        <fullName evidence="8">Nucleoside diphosphate-linked moiety X motif 19</fullName>
    </submittedName>
</protein>
<evidence type="ECO:0000256" key="1">
    <source>
        <dbReference type="ARBA" id="ARBA00001936"/>
    </source>
</evidence>
<dbReference type="SUPFAM" id="SSF55811">
    <property type="entry name" value="Nudix"/>
    <property type="match status" value="1"/>
</dbReference>
<dbReference type="GO" id="GO:0005739">
    <property type="term" value="C:mitochondrion"/>
    <property type="evidence" value="ECO:0007669"/>
    <property type="project" value="TreeGrafter"/>
</dbReference>
<dbReference type="Gene3D" id="3.90.79.10">
    <property type="entry name" value="Nucleoside Triphosphate Pyrophosphohydrolase"/>
    <property type="match status" value="1"/>
</dbReference>
<evidence type="ECO:0000313" key="9">
    <source>
        <dbReference type="Proteomes" id="UP001152795"/>
    </source>
</evidence>
<proteinExistence type="inferred from homology"/>
<keyword evidence="6" id="KW-0460">Magnesium</keyword>
<comment type="cofactor">
    <cofactor evidence="1">
        <name>Mn(2+)</name>
        <dbReference type="ChEBI" id="CHEBI:29035"/>
    </cofactor>
</comment>
<dbReference type="GO" id="GO:0046872">
    <property type="term" value="F:metal ion binding"/>
    <property type="evidence" value="ECO:0007669"/>
    <property type="project" value="UniProtKB-KW"/>
</dbReference>
<evidence type="ECO:0000256" key="4">
    <source>
        <dbReference type="ARBA" id="ARBA00022723"/>
    </source>
</evidence>
<dbReference type="AlphaFoldDB" id="A0A7D9EG13"/>
<comment type="cofactor">
    <cofactor evidence="2">
        <name>Mg(2+)</name>
        <dbReference type="ChEBI" id="CHEBI:18420"/>
    </cofactor>
</comment>
<gene>
    <name evidence="8" type="ORF">PACLA_8A035350</name>
</gene>
<evidence type="ECO:0000256" key="2">
    <source>
        <dbReference type="ARBA" id="ARBA00001946"/>
    </source>
</evidence>
<dbReference type="PANTHER" id="PTHR12318:SF0">
    <property type="entry name" value="ACYL-COENZYME A DIPHOSPHATASE NUDT19"/>
    <property type="match status" value="1"/>
</dbReference>
<evidence type="ECO:0000313" key="8">
    <source>
        <dbReference type="EMBL" id="CAB4008271.1"/>
    </source>
</evidence>
<evidence type="ECO:0000256" key="3">
    <source>
        <dbReference type="ARBA" id="ARBA00005582"/>
    </source>
</evidence>
<reference evidence="8" key="1">
    <citation type="submission" date="2020-04" db="EMBL/GenBank/DDBJ databases">
        <authorList>
            <person name="Alioto T."/>
            <person name="Alioto T."/>
            <person name="Gomez Garrido J."/>
        </authorList>
    </citation>
    <scope>NUCLEOTIDE SEQUENCE</scope>
    <source>
        <strain evidence="8">A484AB</strain>
    </source>
</reference>
<dbReference type="OrthoDB" id="1695362at2759"/>
<dbReference type="GO" id="GO:0016818">
    <property type="term" value="F:hydrolase activity, acting on acid anhydrides, in phosphorus-containing anhydrides"/>
    <property type="evidence" value="ECO:0007669"/>
    <property type="project" value="InterPro"/>
</dbReference>
<sequence length="373" mass="42692">MGFPVIPRHSTTLMLAVRTQLTNQQSVPSVGYKLLMLQRSSKMKFMPNRYVFPGGVSENTDFSPDWLDLISHKALPLKPTMTTAPFYESYANQLPQNSLPAHIGFRICAIRETFEESGVLLVRLLKDGNNAGSLSIRKVLSDDEVKSWRGKVHSNASMFMQLCRHIQCVPDIWSLYEWSNWITPAHDCRRRFNTMFYLAFLDSEPEMSHDGAEVVSSTWMNPADALDLRLTNMLNIAPPQFYEMCRLCRFSTVDDLKSFVMSLEGVVATETVAIESSDGDDVYFYPGDDLYEEIKRDTYKHYENIVDTIPAKDLKRRLPLLKVPQSTQALLVETKDTTNRLAINFKTSFYRMNCTAKLKYNMPTPLTPYTAKL</sequence>
<dbReference type="InterPro" id="IPR039121">
    <property type="entry name" value="NUDT19"/>
</dbReference>
<evidence type="ECO:0000256" key="6">
    <source>
        <dbReference type="ARBA" id="ARBA00022842"/>
    </source>
</evidence>
<name>A0A7D9EG13_PARCT</name>
<comment type="similarity">
    <text evidence="3">Belongs to the Nudix hydrolase family.</text>
</comment>
<dbReference type="Proteomes" id="UP001152795">
    <property type="component" value="Unassembled WGS sequence"/>
</dbReference>